<evidence type="ECO:0008006" key="5">
    <source>
        <dbReference type="Google" id="ProtNLM"/>
    </source>
</evidence>
<feature type="region of interest" description="Disordered" evidence="1">
    <location>
        <begin position="60"/>
        <end position="81"/>
    </location>
</feature>
<dbReference type="EMBL" id="JAQQAF010000005">
    <property type="protein sequence ID" value="KAJ8485509.1"/>
    <property type="molecule type" value="Genomic_DNA"/>
</dbReference>
<proteinExistence type="predicted"/>
<protein>
    <recommendedName>
        <fullName evidence="5">Secreted protein</fullName>
    </recommendedName>
</protein>
<dbReference type="AlphaFoldDB" id="A0AAV8QZ68"/>
<feature type="signal peptide" evidence="2">
    <location>
        <begin position="1"/>
        <end position="36"/>
    </location>
</feature>
<reference evidence="3 4" key="1">
    <citation type="submission" date="2022-12" db="EMBL/GenBank/DDBJ databases">
        <title>Chromosome-scale assembly of the Ensete ventricosum genome.</title>
        <authorList>
            <person name="Dussert Y."/>
            <person name="Stocks J."/>
            <person name="Wendawek A."/>
            <person name="Woldeyes F."/>
            <person name="Nichols R.A."/>
            <person name="Borrell J.S."/>
        </authorList>
    </citation>
    <scope>NUCLEOTIDE SEQUENCE [LARGE SCALE GENOMIC DNA]</scope>
    <source>
        <strain evidence="4">cv. Maze</strain>
        <tissue evidence="3">Seeds</tissue>
    </source>
</reference>
<keyword evidence="2" id="KW-0732">Signal</keyword>
<name>A0AAV8QZ68_ENSVE</name>
<evidence type="ECO:0000313" key="3">
    <source>
        <dbReference type="EMBL" id="KAJ8485509.1"/>
    </source>
</evidence>
<comment type="caution">
    <text evidence="3">The sequence shown here is derived from an EMBL/GenBank/DDBJ whole genome shotgun (WGS) entry which is preliminary data.</text>
</comment>
<evidence type="ECO:0000313" key="4">
    <source>
        <dbReference type="Proteomes" id="UP001222027"/>
    </source>
</evidence>
<organism evidence="3 4">
    <name type="scientific">Ensete ventricosum</name>
    <name type="common">Abyssinian banana</name>
    <name type="synonym">Musa ensete</name>
    <dbReference type="NCBI Taxonomy" id="4639"/>
    <lineage>
        <taxon>Eukaryota</taxon>
        <taxon>Viridiplantae</taxon>
        <taxon>Streptophyta</taxon>
        <taxon>Embryophyta</taxon>
        <taxon>Tracheophyta</taxon>
        <taxon>Spermatophyta</taxon>
        <taxon>Magnoliopsida</taxon>
        <taxon>Liliopsida</taxon>
        <taxon>Zingiberales</taxon>
        <taxon>Musaceae</taxon>
        <taxon>Ensete</taxon>
    </lineage>
</organism>
<feature type="chain" id="PRO_5043642185" description="Secreted protein" evidence="2">
    <location>
        <begin position="37"/>
        <end position="81"/>
    </location>
</feature>
<gene>
    <name evidence="3" type="ORF">OPV22_017994</name>
</gene>
<accession>A0AAV8QZ68</accession>
<sequence>MPAPFSFHLPVDACALLCIAELVALTELSCHPFCHACSLPRLLSVVPAFSSLHLQPADLTAPTELSRRPPTRRPLFSHLDP</sequence>
<keyword evidence="4" id="KW-1185">Reference proteome</keyword>
<evidence type="ECO:0000256" key="1">
    <source>
        <dbReference type="SAM" id="MobiDB-lite"/>
    </source>
</evidence>
<dbReference type="Proteomes" id="UP001222027">
    <property type="component" value="Unassembled WGS sequence"/>
</dbReference>
<evidence type="ECO:0000256" key="2">
    <source>
        <dbReference type="SAM" id="SignalP"/>
    </source>
</evidence>